<evidence type="ECO:0000256" key="3">
    <source>
        <dbReference type="ARBA" id="ARBA00023163"/>
    </source>
</evidence>
<dbReference type="AlphaFoldDB" id="A0A1Y0C5C5"/>
<protein>
    <recommendedName>
        <fullName evidence="6">HTH tetR-type domain-containing protein</fullName>
    </recommendedName>
</protein>
<proteinExistence type="predicted"/>
<evidence type="ECO:0000256" key="5">
    <source>
        <dbReference type="SAM" id="MobiDB-lite"/>
    </source>
</evidence>
<dbReference type="EMBL" id="CP020809">
    <property type="protein sequence ID" value="ART70390.1"/>
    <property type="molecule type" value="Genomic_DNA"/>
</dbReference>
<dbReference type="InterPro" id="IPR036271">
    <property type="entry name" value="Tet_transcr_reg_TetR-rel_C_sf"/>
</dbReference>
<evidence type="ECO:0000313" key="8">
    <source>
        <dbReference type="Proteomes" id="UP000195331"/>
    </source>
</evidence>
<evidence type="ECO:0000256" key="4">
    <source>
        <dbReference type="PROSITE-ProRule" id="PRU00335"/>
    </source>
</evidence>
<accession>A0A1Y0C5C5</accession>
<dbReference type="PANTHER" id="PTHR47506">
    <property type="entry name" value="TRANSCRIPTIONAL REGULATORY PROTEIN"/>
    <property type="match status" value="1"/>
</dbReference>
<dbReference type="Gene3D" id="1.10.357.10">
    <property type="entry name" value="Tetracycline Repressor, domain 2"/>
    <property type="match status" value="1"/>
</dbReference>
<keyword evidence="2 4" id="KW-0238">DNA-binding</keyword>
<dbReference type="PROSITE" id="PS50977">
    <property type="entry name" value="HTH_TETR_2"/>
    <property type="match status" value="1"/>
</dbReference>
<evidence type="ECO:0000256" key="2">
    <source>
        <dbReference type="ARBA" id="ARBA00023125"/>
    </source>
</evidence>
<dbReference type="GO" id="GO:0003677">
    <property type="term" value="F:DNA binding"/>
    <property type="evidence" value="ECO:0007669"/>
    <property type="project" value="UniProtKB-UniRule"/>
</dbReference>
<organism evidence="7 8">
    <name type="scientific">Mycobacterium dioxanotrophicus</name>
    <dbReference type="NCBI Taxonomy" id="482462"/>
    <lineage>
        <taxon>Bacteria</taxon>
        <taxon>Bacillati</taxon>
        <taxon>Actinomycetota</taxon>
        <taxon>Actinomycetes</taxon>
        <taxon>Mycobacteriales</taxon>
        <taxon>Mycobacteriaceae</taxon>
        <taxon>Mycobacterium</taxon>
    </lineage>
</organism>
<dbReference type="SUPFAM" id="SSF46689">
    <property type="entry name" value="Homeodomain-like"/>
    <property type="match status" value="1"/>
</dbReference>
<reference evidence="7 8" key="1">
    <citation type="submission" date="2017-04" db="EMBL/GenBank/DDBJ databases">
        <title>Whole Genome Sequence of 1,4-Dioxane Degrading Bacterium Mycobacterium dioxanotrophicus PH-06.</title>
        <authorList>
            <person name="He Y."/>
        </authorList>
    </citation>
    <scope>NUCLEOTIDE SEQUENCE [LARGE SCALE GENOMIC DNA]</scope>
    <source>
        <strain evidence="7 8">PH-06</strain>
    </source>
</reference>
<dbReference type="PANTHER" id="PTHR47506:SF7">
    <property type="entry name" value="TRANSCRIPTIONAL REGULATORY PROTEIN"/>
    <property type="match status" value="1"/>
</dbReference>
<dbReference type="PRINTS" id="PR00455">
    <property type="entry name" value="HTHTETR"/>
</dbReference>
<dbReference type="SUPFAM" id="SSF48498">
    <property type="entry name" value="Tetracyclin repressor-like, C-terminal domain"/>
    <property type="match status" value="1"/>
</dbReference>
<feature type="compositionally biased region" description="Basic and acidic residues" evidence="5">
    <location>
        <begin position="11"/>
        <end position="20"/>
    </location>
</feature>
<name>A0A1Y0C5C5_9MYCO</name>
<sequence length="209" mass="22494">MMSLMRNPPTKRADSKRESKDRILDAAARRLREEGLGGAGIAAVMRDAGLTHGAFYSHFSTKDELASAAFGHAIGTGRPHWIKPSHGESWRARLTSLAKRYLTPAHRDDLATSCAFAALGSEAARGSDQFRSSYERELRTSLAAICDDDTDAKRLDDAIALMALCVGGMTLSRAVADPQFSARILRSAQAAAAKVAEDQPHRGGPHGQH</sequence>
<evidence type="ECO:0000313" key="7">
    <source>
        <dbReference type="EMBL" id="ART70390.1"/>
    </source>
</evidence>
<keyword evidence="3" id="KW-0804">Transcription</keyword>
<feature type="region of interest" description="Disordered" evidence="5">
    <location>
        <begin position="1"/>
        <end position="20"/>
    </location>
</feature>
<keyword evidence="8" id="KW-1185">Reference proteome</keyword>
<dbReference type="Pfam" id="PF00440">
    <property type="entry name" value="TetR_N"/>
    <property type="match status" value="1"/>
</dbReference>
<dbReference type="Proteomes" id="UP000195331">
    <property type="component" value="Chromosome"/>
</dbReference>
<dbReference type="Gene3D" id="1.10.10.60">
    <property type="entry name" value="Homeodomain-like"/>
    <property type="match status" value="1"/>
</dbReference>
<evidence type="ECO:0000259" key="6">
    <source>
        <dbReference type="PROSITE" id="PS50977"/>
    </source>
</evidence>
<keyword evidence="1" id="KW-0805">Transcription regulation</keyword>
<dbReference type="KEGG" id="mdx:BTO20_19100"/>
<gene>
    <name evidence="7" type="ORF">BTO20_19100</name>
</gene>
<dbReference type="InterPro" id="IPR009057">
    <property type="entry name" value="Homeodomain-like_sf"/>
</dbReference>
<evidence type="ECO:0000256" key="1">
    <source>
        <dbReference type="ARBA" id="ARBA00023015"/>
    </source>
</evidence>
<feature type="domain" description="HTH tetR-type" evidence="6">
    <location>
        <begin position="17"/>
        <end position="77"/>
    </location>
</feature>
<feature type="DNA-binding region" description="H-T-H motif" evidence="4">
    <location>
        <begin position="40"/>
        <end position="59"/>
    </location>
</feature>
<dbReference type="InterPro" id="IPR001647">
    <property type="entry name" value="HTH_TetR"/>
</dbReference>